<dbReference type="InterPro" id="IPR009072">
    <property type="entry name" value="Histone-fold"/>
</dbReference>
<sequence length="97" mass="10804">MAATQKLYPRGTVKRIVKAHSNRSVSKNADILTNLFVEGTFRRLKCGQPTDQERVRATSTHIDPVDLRLISLSNSLNSPNLPTHPPLSSGKPPRFWA</sequence>
<protein>
    <submittedName>
        <fullName evidence="2">Uncharacterized protein</fullName>
    </submittedName>
</protein>
<proteinExistence type="predicted"/>
<gene>
    <name evidence="2" type="ORF">PENSUB_6786</name>
</gene>
<evidence type="ECO:0000256" key="1">
    <source>
        <dbReference type="SAM" id="MobiDB-lite"/>
    </source>
</evidence>
<dbReference type="EMBL" id="MNBE01000615">
    <property type="protein sequence ID" value="OKP03777.1"/>
    <property type="molecule type" value="Genomic_DNA"/>
</dbReference>
<comment type="caution">
    <text evidence="2">The sequence shown here is derived from an EMBL/GenBank/DDBJ whole genome shotgun (WGS) entry which is preliminary data.</text>
</comment>
<keyword evidence="3" id="KW-1185">Reference proteome</keyword>
<evidence type="ECO:0000313" key="2">
    <source>
        <dbReference type="EMBL" id="OKP03777.1"/>
    </source>
</evidence>
<dbReference type="GO" id="GO:0046982">
    <property type="term" value="F:protein heterodimerization activity"/>
    <property type="evidence" value="ECO:0007669"/>
    <property type="project" value="InterPro"/>
</dbReference>
<reference evidence="2 3" key="1">
    <citation type="submission" date="2016-10" db="EMBL/GenBank/DDBJ databases">
        <title>Genome sequence of the ascomycete fungus Penicillium subrubescens.</title>
        <authorList>
            <person name="De Vries R.P."/>
            <person name="Peng M."/>
            <person name="Dilokpimol A."/>
            <person name="Hilden K."/>
            <person name="Makela M.R."/>
            <person name="Grigoriev I."/>
            <person name="Riley R."/>
            <person name="Granchi Z."/>
        </authorList>
    </citation>
    <scope>NUCLEOTIDE SEQUENCE [LARGE SCALE GENOMIC DNA]</scope>
    <source>
        <strain evidence="2 3">CBS 132785</strain>
    </source>
</reference>
<feature type="compositionally biased region" description="Low complexity" evidence="1">
    <location>
        <begin position="74"/>
        <end position="89"/>
    </location>
</feature>
<evidence type="ECO:0000313" key="3">
    <source>
        <dbReference type="Proteomes" id="UP000186955"/>
    </source>
</evidence>
<accession>A0A1Q5TU75</accession>
<dbReference type="Proteomes" id="UP000186955">
    <property type="component" value="Unassembled WGS sequence"/>
</dbReference>
<name>A0A1Q5TU75_9EURO</name>
<dbReference type="Gene3D" id="1.10.20.10">
    <property type="entry name" value="Histone, subunit A"/>
    <property type="match status" value="1"/>
</dbReference>
<organism evidence="2 3">
    <name type="scientific">Penicillium subrubescens</name>
    <dbReference type="NCBI Taxonomy" id="1316194"/>
    <lineage>
        <taxon>Eukaryota</taxon>
        <taxon>Fungi</taxon>
        <taxon>Dikarya</taxon>
        <taxon>Ascomycota</taxon>
        <taxon>Pezizomycotina</taxon>
        <taxon>Eurotiomycetes</taxon>
        <taxon>Eurotiomycetidae</taxon>
        <taxon>Eurotiales</taxon>
        <taxon>Aspergillaceae</taxon>
        <taxon>Penicillium</taxon>
    </lineage>
</organism>
<dbReference type="STRING" id="1316194.A0A1Q5TU75"/>
<feature type="region of interest" description="Disordered" evidence="1">
    <location>
        <begin position="74"/>
        <end position="97"/>
    </location>
</feature>
<dbReference type="AlphaFoldDB" id="A0A1Q5TU75"/>